<evidence type="ECO:0000313" key="1">
    <source>
        <dbReference type="EMBL" id="MFB9133916.1"/>
    </source>
</evidence>
<dbReference type="EMBL" id="JBHMEP010000001">
    <property type="protein sequence ID" value="MFB9133916.1"/>
    <property type="molecule type" value="Genomic_DNA"/>
</dbReference>
<accession>A0ABV5HI59</accession>
<evidence type="ECO:0000313" key="2">
    <source>
        <dbReference type="Proteomes" id="UP001589645"/>
    </source>
</evidence>
<name>A0ABV5HI59_9VIBR</name>
<reference evidence="1 2" key="1">
    <citation type="submission" date="2024-09" db="EMBL/GenBank/DDBJ databases">
        <authorList>
            <person name="Sun Q."/>
            <person name="Mori K."/>
        </authorList>
    </citation>
    <scope>NUCLEOTIDE SEQUENCE [LARGE SCALE GENOMIC DNA]</scope>
    <source>
        <strain evidence="1 2">CECT 8064</strain>
    </source>
</reference>
<dbReference type="Proteomes" id="UP001589645">
    <property type="component" value="Unassembled WGS sequence"/>
</dbReference>
<comment type="caution">
    <text evidence="1">The sequence shown here is derived from an EMBL/GenBank/DDBJ whole genome shotgun (WGS) entry which is preliminary data.</text>
</comment>
<dbReference type="RefSeq" id="WP_390189540.1">
    <property type="nucleotide sequence ID" value="NZ_JBHMEP010000001.1"/>
</dbReference>
<gene>
    <name evidence="1" type="ORF">ACFFUV_02905</name>
</gene>
<proteinExistence type="predicted"/>
<sequence length="125" mass="14161">MEQLSSPSVLFDYTSFLGASCKKKWTFLEAMSSVAPVFSVAWKDTIQEPQTPEDRLWEKAMQALSPSHSDESNLAVLIAIAKEQGIEELRLVMPYSLEPEQLELLRSEGLEHITQDDNDHLIIQL</sequence>
<protein>
    <submittedName>
        <fullName evidence="1">Transporter</fullName>
    </submittedName>
</protein>
<keyword evidence="2" id="KW-1185">Reference proteome</keyword>
<organism evidence="1 2">
    <name type="scientific">Vibrio olivae</name>
    <dbReference type="NCBI Taxonomy" id="1243002"/>
    <lineage>
        <taxon>Bacteria</taxon>
        <taxon>Pseudomonadati</taxon>
        <taxon>Pseudomonadota</taxon>
        <taxon>Gammaproteobacteria</taxon>
        <taxon>Vibrionales</taxon>
        <taxon>Vibrionaceae</taxon>
        <taxon>Vibrio</taxon>
    </lineage>
</organism>